<proteinExistence type="predicted"/>
<keyword evidence="1" id="KW-0812">Transmembrane</keyword>
<keyword evidence="1" id="KW-0472">Membrane</keyword>
<evidence type="ECO:0000313" key="2">
    <source>
        <dbReference type="EMBL" id="MXU86112.1"/>
    </source>
</evidence>
<protein>
    <submittedName>
        <fullName evidence="2">Putative secreted protein</fullName>
    </submittedName>
</protein>
<sequence>MQPICYFIMRVLYLILMPSDWIFHAALLLIIQIPRKQAKSCRCPNKRCWDHDRFRQTSQCPSHPRRKCTLRNLTVSWILPPTNINFSHP</sequence>
<feature type="transmembrane region" description="Helical" evidence="1">
    <location>
        <begin position="12"/>
        <end position="33"/>
    </location>
</feature>
<organism evidence="2">
    <name type="scientific">Ixodes ricinus</name>
    <name type="common">Common tick</name>
    <name type="synonym">Acarus ricinus</name>
    <dbReference type="NCBI Taxonomy" id="34613"/>
    <lineage>
        <taxon>Eukaryota</taxon>
        <taxon>Metazoa</taxon>
        <taxon>Ecdysozoa</taxon>
        <taxon>Arthropoda</taxon>
        <taxon>Chelicerata</taxon>
        <taxon>Arachnida</taxon>
        <taxon>Acari</taxon>
        <taxon>Parasitiformes</taxon>
        <taxon>Ixodida</taxon>
        <taxon>Ixodoidea</taxon>
        <taxon>Ixodidae</taxon>
        <taxon>Ixodinae</taxon>
        <taxon>Ixodes</taxon>
    </lineage>
</organism>
<keyword evidence="1" id="KW-1133">Transmembrane helix</keyword>
<evidence type="ECO:0000256" key="1">
    <source>
        <dbReference type="SAM" id="Phobius"/>
    </source>
</evidence>
<reference evidence="2" key="1">
    <citation type="submission" date="2019-12" db="EMBL/GenBank/DDBJ databases">
        <title>An insight into the sialome of adult female Ixodes ricinus ticks feeding for 6 days.</title>
        <authorList>
            <person name="Perner J."/>
            <person name="Ribeiro J.M.C."/>
        </authorList>
    </citation>
    <scope>NUCLEOTIDE SEQUENCE</scope>
    <source>
        <strain evidence="2">Semi-engorged</strain>
        <tissue evidence="2">Salivary glands</tissue>
    </source>
</reference>
<name>A0A6B0U0V9_IXORI</name>
<dbReference type="EMBL" id="GIFC01004029">
    <property type="protein sequence ID" value="MXU86112.1"/>
    <property type="molecule type" value="Transcribed_RNA"/>
</dbReference>
<accession>A0A6B0U0V9</accession>
<dbReference type="AlphaFoldDB" id="A0A6B0U0V9"/>